<evidence type="ECO:0000259" key="3">
    <source>
        <dbReference type="PROSITE" id="PS50937"/>
    </source>
</evidence>
<evidence type="ECO:0000256" key="1">
    <source>
        <dbReference type="ARBA" id="ARBA00023125"/>
    </source>
</evidence>
<dbReference type="PANTHER" id="PTHR30204:SF90">
    <property type="entry name" value="HTH-TYPE TRANSCRIPTIONAL ACTIVATOR MTA"/>
    <property type="match status" value="1"/>
</dbReference>
<evidence type="ECO:0000256" key="2">
    <source>
        <dbReference type="SAM" id="Coils"/>
    </source>
</evidence>
<feature type="coiled-coil region" evidence="2">
    <location>
        <begin position="70"/>
        <end position="97"/>
    </location>
</feature>
<dbReference type="EMBL" id="PYMB01000022">
    <property type="protein sequence ID" value="PSW08271.1"/>
    <property type="molecule type" value="Genomic_DNA"/>
</dbReference>
<gene>
    <name evidence="4" type="ORF">C9J01_24180</name>
</gene>
<keyword evidence="1" id="KW-0238">DNA-binding</keyword>
<comment type="caution">
    <text evidence="4">The sequence shown here is derived from an EMBL/GenBank/DDBJ whole genome shotgun (WGS) entry which is preliminary data.</text>
</comment>
<dbReference type="OrthoDB" id="9802039at2"/>
<proteinExistence type="predicted"/>
<dbReference type="Gene3D" id="1.10.1660.10">
    <property type="match status" value="1"/>
</dbReference>
<reference evidence="4 5" key="1">
    <citation type="submission" date="2018-03" db="EMBL/GenBank/DDBJ databases">
        <title>Whole genome sequencing of Histamine producing bacteria.</title>
        <authorList>
            <person name="Butler K."/>
        </authorList>
    </citation>
    <scope>NUCLEOTIDE SEQUENCE [LARGE SCALE GENOMIC DNA]</scope>
    <source>
        <strain evidence="4 5">DSM 19138</strain>
    </source>
</reference>
<dbReference type="AlphaFoldDB" id="A0A2T3N6E8"/>
<dbReference type="GO" id="GO:0003677">
    <property type="term" value="F:DNA binding"/>
    <property type="evidence" value="ECO:0007669"/>
    <property type="project" value="UniProtKB-KW"/>
</dbReference>
<keyword evidence="2" id="KW-0175">Coiled coil</keyword>
<dbReference type="InterPro" id="IPR000551">
    <property type="entry name" value="MerR-type_HTH_dom"/>
</dbReference>
<dbReference type="InterPro" id="IPR047057">
    <property type="entry name" value="MerR_fam"/>
</dbReference>
<evidence type="ECO:0000313" key="5">
    <source>
        <dbReference type="Proteomes" id="UP000241346"/>
    </source>
</evidence>
<protein>
    <submittedName>
        <fullName evidence="4">MerR family transcriptional regulator</fullName>
    </submittedName>
</protein>
<evidence type="ECO:0000313" key="4">
    <source>
        <dbReference type="EMBL" id="PSW08271.1"/>
    </source>
</evidence>
<dbReference type="SUPFAM" id="SSF46955">
    <property type="entry name" value="Putative DNA-binding domain"/>
    <property type="match status" value="1"/>
</dbReference>
<dbReference type="Pfam" id="PF13411">
    <property type="entry name" value="MerR_1"/>
    <property type="match status" value="1"/>
</dbReference>
<accession>A0A2T3N6E8</accession>
<dbReference type="GO" id="GO:0003700">
    <property type="term" value="F:DNA-binding transcription factor activity"/>
    <property type="evidence" value="ECO:0007669"/>
    <property type="project" value="InterPro"/>
</dbReference>
<dbReference type="Proteomes" id="UP000241346">
    <property type="component" value="Unassembled WGS sequence"/>
</dbReference>
<dbReference type="InterPro" id="IPR009061">
    <property type="entry name" value="DNA-bd_dom_put_sf"/>
</dbReference>
<dbReference type="PRINTS" id="PR00040">
    <property type="entry name" value="HTHMERR"/>
</dbReference>
<dbReference type="SMART" id="SM00422">
    <property type="entry name" value="HTH_MERR"/>
    <property type="match status" value="1"/>
</dbReference>
<sequence>MLTVTQLAKACNISRTTVLYYERVGLLQPANRSDNGYRWYGEKEVARLKSILSYRSFGLPVQEIGPMLERKKTVKQEQTLRNQFNALEQEIQTLRQQQKAILMVLEEPELLEKNQLTKARWVEIMRGAGFNEEDMTNWHKQFEKTEPDAHQEFLESLNIDADEIASIRRNSR</sequence>
<feature type="domain" description="HTH merR-type" evidence="3">
    <location>
        <begin position="1"/>
        <end position="70"/>
    </location>
</feature>
<organism evidence="4 5">
    <name type="scientific">Photobacterium rosenbergii</name>
    <dbReference type="NCBI Taxonomy" id="294936"/>
    <lineage>
        <taxon>Bacteria</taxon>
        <taxon>Pseudomonadati</taxon>
        <taxon>Pseudomonadota</taxon>
        <taxon>Gammaproteobacteria</taxon>
        <taxon>Vibrionales</taxon>
        <taxon>Vibrionaceae</taxon>
        <taxon>Photobacterium</taxon>
    </lineage>
</organism>
<name>A0A2T3N6E8_9GAMM</name>
<dbReference type="PANTHER" id="PTHR30204">
    <property type="entry name" value="REDOX-CYCLING DRUG-SENSING TRANSCRIPTIONAL ACTIVATOR SOXR"/>
    <property type="match status" value="1"/>
</dbReference>
<dbReference type="RefSeq" id="WP_107300682.1">
    <property type="nucleotide sequence ID" value="NZ_PYMB01000022.1"/>
</dbReference>
<dbReference type="PROSITE" id="PS50937">
    <property type="entry name" value="HTH_MERR_2"/>
    <property type="match status" value="1"/>
</dbReference>